<gene>
    <name evidence="9" type="ORF">AaE_009271</name>
</gene>
<evidence type="ECO:0000256" key="5">
    <source>
        <dbReference type="ARBA" id="ARBA00025797"/>
    </source>
</evidence>
<dbReference type="Proteomes" id="UP000469452">
    <property type="component" value="Unassembled WGS sequence"/>
</dbReference>
<feature type="transmembrane region" description="Helical" evidence="6">
    <location>
        <begin position="110"/>
        <end position="132"/>
    </location>
</feature>
<keyword evidence="2 6" id="KW-0812">Transmembrane</keyword>
<keyword evidence="7" id="KW-0732">Signal</keyword>
<dbReference type="InterPro" id="IPR032816">
    <property type="entry name" value="VTT_dom"/>
</dbReference>
<dbReference type="GO" id="GO:0000045">
    <property type="term" value="P:autophagosome assembly"/>
    <property type="evidence" value="ECO:0007669"/>
    <property type="project" value="TreeGrafter"/>
</dbReference>
<comment type="similarity">
    <text evidence="5">Belongs to the TMEM41 family.</text>
</comment>
<accession>A0A6A5ACM1</accession>
<dbReference type="PANTHER" id="PTHR43220">
    <property type="match status" value="1"/>
</dbReference>
<feature type="domain" description="VTT" evidence="8">
    <location>
        <begin position="98"/>
        <end position="214"/>
    </location>
</feature>
<evidence type="ECO:0000259" key="8">
    <source>
        <dbReference type="Pfam" id="PF09335"/>
    </source>
</evidence>
<dbReference type="GO" id="GO:0016020">
    <property type="term" value="C:membrane"/>
    <property type="evidence" value="ECO:0007669"/>
    <property type="project" value="UniProtKB-SubCell"/>
</dbReference>
<comment type="subcellular location">
    <subcellularLocation>
        <location evidence="1">Membrane</location>
        <topology evidence="1">Multi-pass membrane protein</topology>
    </subcellularLocation>
</comment>
<dbReference type="VEuPathDB" id="FungiDB:H257_08411"/>
<dbReference type="InterPro" id="IPR045014">
    <property type="entry name" value="TM41A/B"/>
</dbReference>
<evidence type="ECO:0000256" key="2">
    <source>
        <dbReference type="ARBA" id="ARBA00022692"/>
    </source>
</evidence>
<keyword evidence="4 6" id="KW-0472">Membrane</keyword>
<dbReference type="AlphaFoldDB" id="A0A6A5ACM1"/>
<feature type="signal peptide" evidence="7">
    <location>
        <begin position="1"/>
        <end position="20"/>
    </location>
</feature>
<evidence type="ECO:0000256" key="7">
    <source>
        <dbReference type="SAM" id="SignalP"/>
    </source>
</evidence>
<evidence type="ECO:0000313" key="10">
    <source>
        <dbReference type="Proteomes" id="UP000469452"/>
    </source>
</evidence>
<keyword evidence="3 6" id="KW-1133">Transmembrane helix</keyword>
<organism evidence="9 10">
    <name type="scientific">Aphanomyces astaci</name>
    <name type="common">Crayfish plague agent</name>
    <dbReference type="NCBI Taxonomy" id="112090"/>
    <lineage>
        <taxon>Eukaryota</taxon>
        <taxon>Sar</taxon>
        <taxon>Stramenopiles</taxon>
        <taxon>Oomycota</taxon>
        <taxon>Saprolegniomycetes</taxon>
        <taxon>Saprolegniales</taxon>
        <taxon>Verrucalvaceae</taxon>
        <taxon>Aphanomyces</taxon>
    </lineage>
</organism>
<evidence type="ECO:0000256" key="1">
    <source>
        <dbReference type="ARBA" id="ARBA00004141"/>
    </source>
</evidence>
<name>A0A6A5ACM1_APHAT</name>
<dbReference type="PANTHER" id="PTHR43220:SF18">
    <property type="entry name" value="TRANSMEMBRANE PROTEIN 41B"/>
    <property type="match status" value="1"/>
</dbReference>
<feature type="transmembrane region" description="Helical" evidence="6">
    <location>
        <begin position="229"/>
        <end position="248"/>
    </location>
</feature>
<proteinExistence type="inferred from homology"/>
<reference evidence="9 10" key="1">
    <citation type="submission" date="2019-06" db="EMBL/GenBank/DDBJ databases">
        <title>Genomics analysis of Aphanomyces spp. identifies a new class of oomycete effector associated with host adaptation.</title>
        <authorList>
            <person name="Gaulin E."/>
        </authorList>
    </citation>
    <scope>NUCLEOTIDE SEQUENCE [LARGE SCALE GENOMIC DNA]</scope>
    <source>
        <strain evidence="9 10">E</strain>
    </source>
</reference>
<dbReference type="Pfam" id="PF09335">
    <property type="entry name" value="VTT_dom"/>
    <property type="match status" value="1"/>
</dbReference>
<feature type="transmembrane region" description="Helical" evidence="6">
    <location>
        <begin position="162"/>
        <end position="179"/>
    </location>
</feature>
<feature type="transmembrane region" description="Helical" evidence="6">
    <location>
        <begin position="191"/>
        <end position="217"/>
    </location>
</feature>
<protein>
    <recommendedName>
        <fullName evidence="8">VTT domain-containing protein</fullName>
    </recommendedName>
</protein>
<feature type="chain" id="PRO_5025547979" description="VTT domain-containing protein" evidence="7">
    <location>
        <begin position="21"/>
        <end position="267"/>
    </location>
</feature>
<evidence type="ECO:0000256" key="3">
    <source>
        <dbReference type="ARBA" id="ARBA00022989"/>
    </source>
</evidence>
<evidence type="ECO:0000256" key="4">
    <source>
        <dbReference type="ARBA" id="ARBA00023136"/>
    </source>
</evidence>
<dbReference type="EMBL" id="VJMI01015226">
    <property type="protein sequence ID" value="KAF0731287.1"/>
    <property type="molecule type" value="Genomic_DNA"/>
</dbReference>
<comment type="caution">
    <text evidence="9">The sequence shown here is derived from an EMBL/GenBank/DDBJ whole genome shotgun (WGS) entry which is preliminary data.</text>
</comment>
<evidence type="ECO:0000256" key="6">
    <source>
        <dbReference type="SAM" id="Phobius"/>
    </source>
</evidence>
<evidence type="ECO:0000313" key="9">
    <source>
        <dbReference type="EMBL" id="KAF0731287.1"/>
    </source>
</evidence>
<sequence>MSSTALLGVLALAVLTGVYVFLSHAPVVDIPACQGMSLSFMIQGVLPKFVGGRDDKLGTVTALWKCASLYQEQHSNFVVSSFALVYVSLQTFAIPGPLVLSILSGALYPFFYANLLVAVCATTGASLCFLLSHYLGRNLALRLLPDMLASFKAKIADNRSNLFYYMLFLRLTPLLPNWFVNVASPLVDVPFGIFVAATFIGLIPANCIHISTGATLGSTASDASSGNNMVNFGILFALQFLALLPTLFKSKLQALDDGATPTTKKAN</sequence>